<dbReference type="Gene3D" id="3.20.20.70">
    <property type="entry name" value="Aldolase class I"/>
    <property type="match status" value="1"/>
</dbReference>
<protein>
    <submittedName>
        <fullName evidence="7">Radical SAM protein</fullName>
    </submittedName>
</protein>
<dbReference type="InterPro" id="IPR006638">
    <property type="entry name" value="Elp3/MiaA/NifB-like_rSAM"/>
</dbReference>
<dbReference type="CDD" id="cd21123">
    <property type="entry name" value="SPASM_MftC-like"/>
    <property type="match status" value="1"/>
</dbReference>
<dbReference type="InterPro" id="IPR042298">
    <property type="entry name" value="P-CP_red_C"/>
</dbReference>
<keyword evidence="4" id="KW-0408">Iron</keyword>
<dbReference type="Pfam" id="PF08369">
    <property type="entry name" value="PCP_red"/>
    <property type="match status" value="1"/>
</dbReference>
<keyword evidence="5" id="KW-0411">Iron-sulfur</keyword>
<dbReference type="RefSeq" id="WP_168062884.1">
    <property type="nucleotide sequence ID" value="NZ_VTOW01000004.1"/>
</dbReference>
<evidence type="ECO:0000256" key="3">
    <source>
        <dbReference type="ARBA" id="ARBA00022723"/>
    </source>
</evidence>
<keyword evidence="2" id="KW-0949">S-adenosyl-L-methionine</keyword>
<sequence>MANQAYSVSWNLTQRCNLFCTHCYMSAFPHADISHDFTTEECFKVIDDMAKVNPNLFLILTGGEPLVRKDIFDIASYASDKGFTCVLGTNGVLLGEREARRMRESGLQGASISLDSVDPQRHDNFRQLAGSWKSALRGIEHLKAEGLDFSLHMSVMSWNVSEIPPMIELARNIGAKVLNFFFLVQTGRGENLIDIRPSQYREILTYLARAQGVGAKENNPNLFQNFDDPWTSSAGQMGDLILRAKCAPHFRKIIYELDPNSPLLKNYAQGSCPAGKHYCRITPEGDITPCPYMPVSAGNLRKQTFDEIWNTSPVLNDLREPQLGGRCGECEFSQICGGCRCRAYAVNGSYLAEDPACDYQPGQYGGKRIALPAEQTFGFEAKFTLNWSIAAKERLNRLPSFARGMVASSVERYATERRIDLITPEVMQKVKEEAEVRLGRSFKFSEFTRTVPEKTSAIGKDLFPG</sequence>
<proteinExistence type="predicted"/>
<keyword evidence="3" id="KW-0479">Metal-binding</keyword>
<dbReference type="GO" id="GO:0016491">
    <property type="term" value="F:oxidoreductase activity"/>
    <property type="evidence" value="ECO:0007669"/>
    <property type="project" value="InterPro"/>
</dbReference>
<evidence type="ECO:0000256" key="2">
    <source>
        <dbReference type="ARBA" id="ARBA00022691"/>
    </source>
</evidence>
<dbReference type="SFLD" id="SFLDG01067">
    <property type="entry name" value="SPASM/twitch_domain_containing"/>
    <property type="match status" value="1"/>
</dbReference>
<dbReference type="InterPro" id="IPR058240">
    <property type="entry name" value="rSAM_sf"/>
</dbReference>
<dbReference type="GO" id="GO:0051536">
    <property type="term" value="F:iron-sulfur cluster binding"/>
    <property type="evidence" value="ECO:0007669"/>
    <property type="project" value="UniProtKB-KW"/>
</dbReference>
<dbReference type="AlphaFoldDB" id="A0A7X6ICW7"/>
<evidence type="ECO:0000256" key="5">
    <source>
        <dbReference type="ARBA" id="ARBA00023014"/>
    </source>
</evidence>
<evidence type="ECO:0000313" key="7">
    <source>
        <dbReference type="EMBL" id="NKE72955.1"/>
    </source>
</evidence>
<dbReference type="PROSITE" id="PS51918">
    <property type="entry name" value="RADICAL_SAM"/>
    <property type="match status" value="1"/>
</dbReference>
<dbReference type="InterPro" id="IPR023885">
    <property type="entry name" value="4Fe4S-binding_SPASM_dom"/>
</dbReference>
<dbReference type="EMBL" id="VTOW01000004">
    <property type="protein sequence ID" value="NKE72955.1"/>
    <property type="molecule type" value="Genomic_DNA"/>
</dbReference>
<feature type="domain" description="Radical SAM core" evidence="6">
    <location>
        <begin position="2"/>
        <end position="216"/>
    </location>
</feature>
<evidence type="ECO:0000256" key="4">
    <source>
        <dbReference type="ARBA" id="ARBA00023004"/>
    </source>
</evidence>
<gene>
    <name evidence="7" type="ORF">MNODULE_19565</name>
</gene>
<dbReference type="PANTHER" id="PTHR11228:SF7">
    <property type="entry name" value="PQQA PEPTIDE CYCLASE"/>
    <property type="match status" value="1"/>
</dbReference>
<dbReference type="Gene3D" id="1.10.8.550">
    <property type="entry name" value="Proto-chlorophyllide reductase 57 kD subunit B"/>
    <property type="match status" value="1"/>
</dbReference>
<comment type="caution">
    <text evidence="7">The sequence shown here is derived from an EMBL/GenBank/DDBJ whole genome shotgun (WGS) entry which is preliminary data.</text>
</comment>
<dbReference type="InterPro" id="IPR050377">
    <property type="entry name" value="Radical_SAM_PqqE_MftC-like"/>
</dbReference>
<dbReference type="InterPro" id="IPR013785">
    <property type="entry name" value="Aldolase_TIM"/>
</dbReference>
<dbReference type="NCBIfam" id="TIGR04085">
    <property type="entry name" value="rSAM_more_4Fe4S"/>
    <property type="match status" value="1"/>
</dbReference>
<dbReference type="Pfam" id="PF13186">
    <property type="entry name" value="SPASM"/>
    <property type="match status" value="1"/>
</dbReference>
<name>A0A7X6ICW7_9BACT</name>
<dbReference type="GO" id="GO:0015995">
    <property type="term" value="P:chlorophyll biosynthetic process"/>
    <property type="evidence" value="ECO:0007669"/>
    <property type="project" value="InterPro"/>
</dbReference>
<organism evidence="7 8">
    <name type="scientific">Candidatus Manganitrophus noduliformans</name>
    <dbReference type="NCBI Taxonomy" id="2606439"/>
    <lineage>
        <taxon>Bacteria</taxon>
        <taxon>Pseudomonadati</taxon>
        <taxon>Nitrospirota</taxon>
        <taxon>Nitrospiria</taxon>
        <taxon>Candidatus Troglogloeales</taxon>
        <taxon>Candidatus Manganitrophaceae</taxon>
        <taxon>Candidatus Manganitrophus</taxon>
    </lineage>
</organism>
<evidence type="ECO:0000259" key="6">
    <source>
        <dbReference type="PROSITE" id="PS51918"/>
    </source>
</evidence>
<reference evidence="7 8" key="1">
    <citation type="journal article" date="2020" name="Nature">
        <title>Bacterial chemolithoautotrophy via manganese oxidation.</title>
        <authorList>
            <person name="Yu H."/>
            <person name="Leadbetter J.R."/>
        </authorList>
    </citation>
    <scope>NUCLEOTIDE SEQUENCE [LARGE SCALE GENOMIC DNA]</scope>
    <source>
        <strain evidence="7 8">Mn-1</strain>
    </source>
</reference>
<dbReference type="Proteomes" id="UP000534783">
    <property type="component" value="Unassembled WGS sequence"/>
</dbReference>
<dbReference type="SMART" id="SM00729">
    <property type="entry name" value="Elp3"/>
    <property type="match status" value="1"/>
</dbReference>
<dbReference type="GO" id="GO:0015979">
    <property type="term" value="P:photosynthesis"/>
    <property type="evidence" value="ECO:0007669"/>
    <property type="project" value="InterPro"/>
</dbReference>
<evidence type="ECO:0000256" key="1">
    <source>
        <dbReference type="ARBA" id="ARBA00001966"/>
    </source>
</evidence>
<dbReference type="CDD" id="cd01335">
    <property type="entry name" value="Radical_SAM"/>
    <property type="match status" value="1"/>
</dbReference>
<dbReference type="GO" id="GO:0046872">
    <property type="term" value="F:metal ion binding"/>
    <property type="evidence" value="ECO:0007669"/>
    <property type="project" value="UniProtKB-KW"/>
</dbReference>
<dbReference type="Pfam" id="PF04055">
    <property type="entry name" value="Radical_SAM"/>
    <property type="match status" value="1"/>
</dbReference>
<dbReference type="InterPro" id="IPR007197">
    <property type="entry name" value="rSAM"/>
</dbReference>
<evidence type="ECO:0000313" key="8">
    <source>
        <dbReference type="Proteomes" id="UP000534783"/>
    </source>
</evidence>
<dbReference type="InterPro" id="IPR013580">
    <property type="entry name" value="LI-POR_suB-like_C"/>
</dbReference>
<keyword evidence="8" id="KW-1185">Reference proteome</keyword>
<dbReference type="PANTHER" id="PTHR11228">
    <property type="entry name" value="RADICAL SAM DOMAIN PROTEIN"/>
    <property type="match status" value="1"/>
</dbReference>
<comment type="cofactor">
    <cofactor evidence="1">
        <name>[4Fe-4S] cluster</name>
        <dbReference type="ChEBI" id="CHEBI:49883"/>
    </cofactor>
</comment>
<accession>A0A7X6ICW7</accession>
<dbReference type="SFLD" id="SFLDG01386">
    <property type="entry name" value="main_SPASM_domain-containing"/>
    <property type="match status" value="1"/>
</dbReference>
<dbReference type="SUPFAM" id="SSF102114">
    <property type="entry name" value="Radical SAM enzymes"/>
    <property type="match status" value="1"/>
</dbReference>
<dbReference type="SFLD" id="SFLDS00029">
    <property type="entry name" value="Radical_SAM"/>
    <property type="match status" value="1"/>
</dbReference>